<dbReference type="AlphaFoldDB" id="A0A402AV84"/>
<name>A0A402AV84_9CHLR</name>
<dbReference type="OrthoDB" id="9813836at2"/>
<dbReference type="Gene3D" id="2.60.120.260">
    <property type="entry name" value="Galactose-binding domain-like"/>
    <property type="match status" value="1"/>
</dbReference>
<evidence type="ECO:0000313" key="2">
    <source>
        <dbReference type="EMBL" id="GCE23022.1"/>
    </source>
</evidence>
<keyword evidence="3" id="KW-1185">Reference proteome</keyword>
<dbReference type="Proteomes" id="UP000287188">
    <property type="component" value="Unassembled WGS sequence"/>
</dbReference>
<dbReference type="SUPFAM" id="SSF49899">
    <property type="entry name" value="Concanavalin A-like lectins/glucanases"/>
    <property type="match status" value="1"/>
</dbReference>
<feature type="region of interest" description="Disordered" evidence="1">
    <location>
        <begin position="35"/>
        <end position="61"/>
    </location>
</feature>
<feature type="compositionally biased region" description="Basic and acidic residues" evidence="1">
    <location>
        <begin position="35"/>
        <end position="47"/>
    </location>
</feature>
<feature type="compositionally biased region" description="Polar residues" evidence="1">
    <location>
        <begin position="51"/>
        <end position="61"/>
    </location>
</feature>
<evidence type="ECO:0000256" key="1">
    <source>
        <dbReference type="SAM" id="MobiDB-lite"/>
    </source>
</evidence>
<dbReference type="EMBL" id="BIFS01000002">
    <property type="protein sequence ID" value="GCE23022.1"/>
    <property type="molecule type" value="Genomic_DNA"/>
</dbReference>
<dbReference type="InterPro" id="IPR013320">
    <property type="entry name" value="ConA-like_dom_sf"/>
</dbReference>
<sequence length="423" mass="44870">MRRRVILALVAVLLVALVGIGSIYGVIPFTQQVQGEKHQPAPIKDTDTDQETLNKNPLSTSGSCGVERWAVKTGTDADVGKINLQSVTQTTIATLSALTIPGSLPSNNRIQPTETTVFQLHDTLTQYKLESDSDYHLIVADGSGNTMIVEIPDPACVGASSPLLPSIKKARAAFDARYTPNDTFQSANVPVTVTGVGFFDFLHGQAGVAPNGIELHAILDIQFGSGGTPTPTPTGATPTPTPIGATPTPTPIGVTPTPTPIGMTPTATPTSGNLIQNGGFETSGNWTYTGTTLPTRSTTRAHSGTYSLRVGATSNQQGDSIATQMVSIPSSSTSAALSFYYWPTTNDTSPYSWQETDIVNSSGQVIQQLFQKTTNDRAWVYMNFDLSSYAGQTIGIRFLDHESAGSGSYYGYMYVDDVTLSVN</sequence>
<evidence type="ECO:0008006" key="4">
    <source>
        <dbReference type="Google" id="ProtNLM"/>
    </source>
</evidence>
<comment type="caution">
    <text evidence="2">The sequence shown here is derived from an EMBL/GenBank/DDBJ whole genome shotgun (WGS) entry which is preliminary data.</text>
</comment>
<gene>
    <name evidence="2" type="ORF">KDK_68220</name>
</gene>
<organism evidence="2 3">
    <name type="scientific">Dictyobacter kobayashii</name>
    <dbReference type="NCBI Taxonomy" id="2014872"/>
    <lineage>
        <taxon>Bacteria</taxon>
        <taxon>Bacillati</taxon>
        <taxon>Chloroflexota</taxon>
        <taxon>Ktedonobacteria</taxon>
        <taxon>Ktedonobacterales</taxon>
        <taxon>Dictyobacteraceae</taxon>
        <taxon>Dictyobacter</taxon>
    </lineage>
</organism>
<accession>A0A402AV84</accession>
<evidence type="ECO:0000313" key="3">
    <source>
        <dbReference type="Proteomes" id="UP000287188"/>
    </source>
</evidence>
<protein>
    <recommendedName>
        <fullName evidence="4">MAM domain-containing protein</fullName>
    </recommendedName>
</protein>
<proteinExistence type="predicted"/>
<reference evidence="3" key="1">
    <citation type="submission" date="2018-12" db="EMBL/GenBank/DDBJ databases">
        <title>Tengunoibacter tsumagoiensis gen. nov., sp. nov., Dictyobacter kobayashii sp. nov., D. alpinus sp. nov., and D. joshuensis sp. nov. and description of Dictyobacteraceae fam. nov. within the order Ktedonobacterales isolated from Tengu-no-mugimeshi.</title>
        <authorList>
            <person name="Wang C.M."/>
            <person name="Zheng Y."/>
            <person name="Sakai Y."/>
            <person name="Toyoda A."/>
            <person name="Minakuchi Y."/>
            <person name="Abe K."/>
            <person name="Yokota A."/>
            <person name="Yabe S."/>
        </authorList>
    </citation>
    <scope>NUCLEOTIDE SEQUENCE [LARGE SCALE GENOMIC DNA]</scope>
    <source>
        <strain evidence="3">Uno11</strain>
    </source>
</reference>
<dbReference type="RefSeq" id="WP_126556526.1">
    <property type="nucleotide sequence ID" value="NZ_BIFS01000002.1"/>
</dbReference>